<dbReference type="CDD" id="cd03441">
    <property type="entry name" value="R_hydratase_like"/>
    <property type="match status" value="1"/>
</dbReference>
<dbReference type="SUPFAM" id="SSF54637">
    <property type="entry name" value="Thioesterase/thiol ester dehydrase-isomerase"/>
    <property type="match status" value="1"/>
</dbReference>
<dbReference type="PANTHER" id="PTHR34075:SF5">
    <property type="entry name" value="BLR3430 PROTEIN"/>
    <property type="match status" value="1"/>
</dbReference>
<dbReference type="Gene3D" id="6.10.30.10">
    <property type="match status" value="1"/>
</dbReference>
<evidence type="ECO:0000259" key="1">
    <source>
        <dbReference type="Pfam" id="PF01796"/>
    </source>
</evidence>
<accession>A0A1W2DH27</accession>
<dbReference type="PANTHER" id="PTHR34075">
    <property type="entry name" value="BLR3430 PROTEIN"/>
    <property type="match status" value="1"/>
</dbReference>
<dbReference type="eggNOG" id="COG1545">
    <property type="taxonomic scope" value="Bacteria"/>
</dbReference>
<dbReference type="OrthoDB" id="4275032at2"/>
<dbReference type="Pfam" id="PF01796">
    <property type="entry name" value="OB_ChsH2_C"/>
    <property type="match status" value="1"/>
</dbReference>
<dbReference type="STRING" id="40571.SAMN05660733_02979"/>
<name>A0A1W2DH27_9PSEU</name>
<dbReference type="Gene3D" id="3.10.129.10">
    <property type="entry name" value="Hotdog Thioesterase"/>
    <property type="match status" value="1"/>
</dbReference>
<dbReference type="InterPro" id="IPR022002">
    <property type="entry name" value="ChsH2_Znr"/>
</dbReference>
<protein>
    <submittedName>
        <fullName evidence="4">Uncharacterized OB-fold protein, contains Zn-ribbon domain</fullName>
    </submittedName>
</protein>
<sequence>MGTVLGADIAADEFLALLKAFAGQDATAVRHAPEPVNRPMIRQFAEAMGDENPVYLDEDAARSTGRRGIVAPPAMLSTWLMVGYKAHRAALEQGPPDSPMTRLLALLSEAGFTGVVATDDEHEYVRELEVGDRLSMATVIEDVSPRKRTGLGDGHFITTLRTYTDQHGEIVARQRFRILRFAPRTANTSPIGLRPKPFILRDNEFWFEAARDRRLVIQCCTDCGALRHPPSPACPQCRSFQWHEAPSAGRGTVHSYVTSHHPKAPGFDYPLTVVLVDLDEGTRLVADFAGESDVRIGTRVEIEWIEYDPELVLPRFRAVEENA</sequence>
<dbReference type="Proteomes" id="UP000192840">
    <property type="component" value="Unassembled WGS sequence"/>
</dbReference>
<evidence type="ECO:0000259" key="3">
    <source>
        <dbReference type="Pfam" id="PF13452"/>
    </source>
</evidence>
<evidence type="ECO:0000313" key="4">
    <source>
        <dbReference type="EMBL" id="SMC96276.1"/>
    </source>
</evidence>
<dbReference type="InterPro" id="IPR039569">
    <property type="entry name" value="FAS1-like_DH_region"/>
</dbReference>
<dbReference type="SUPFAM" id="SSF50249">
    <property type="entry name" value="Nucleic acid-binding proteins"/>
    <property type="match status" value="1"/>
</dbReference>
<dbReference type="InterPro" id="IPR052513">
    <property type="entry name" value="Thioester_dehydratase-like"/>
</dbReference>
<evidence type="ECO:0000313" key="5">
    <source>
        <dbReference type="Proteomes" id="UP000192840"/>
    </source>
</evidence>
<dbReference type="InterPro" id="IPR012340">
    <property type="entry name" value="NA-bd_OB-fold"/>
</dbReference>
<keyword evidence="5" id="KW-1185">Reference proteome</keyword>
<evidence type="ECO:0000259" key="2">
    <source>
        <dbReference type="Pfam" id="PF12172"/>
    </source>
</evidence>
<dbReference type="Pfam" id="PF13452">
    <property type="entry name" value="FAS1_DH_region"/>
    <property type="match status" value="1"/>
</dbReference>
<feature type="domain" description="ChsH2 C-terminal OB-fold" evidence="1">
    <location>
        <begin position="246"/>
        <end position="304"/>
    </location>
</feature>
<gene>
    <name evidence="4" type="ORF">SAMN05660733_02979</name>
</gene>
<feature type="domain" description="FAS1-like dehydratase" evidence="3">
    <location>
        <begin position="33"/>
        <end position="173"/>
    </location>
</feature>
<proteinExistence type="predicted"/>
<dbReference type="Pfam" id="PF12172">
    <property type="entry name" value="zf-ChsH2"/>
    <property type="match status" value="1"/>
</dbReference>
<dbReference type="InterPro" id="IPR002878">
    <property type="entry name" value="ChsH2_C"/>
</dbReference>
<dbReference type="EMBL" id="FWYC01000007">
    <property type="protein sequence ID" value="SMC96276.1"/>
    <property type="molecule type" value="Genomic_DNA"/>
</dbReference>
<reference evidence="5" key="1">
    <citation type="submission" date="2017-04" db="EMBL/GenBank/DDBJ databases">
        <authorList>
            <person name="Varghese N."/>
            <person name="Submissions S."/>
        </authorList>
    </citation>
    <scope>NUCLEOTIDE SEQUENCE [LARGE SCALE GENOMIC DNA]</scope>
    <source>
        <strain evidence="5">DSM 44073</strain>
    </source>
</reference>
<dbReference type="RefSeq" id="WP_051770030.1">
    <property type="nucleotide sequence ID" value="NZ_FWYC01000007.1"/>
</dbReference>
<feature type="domain" description="ChsH2 rubredoxin-like zinc ribbon" evidence="2">
    <location>
        <begin position="207"/>
        <end position="242"/>
    </location>
</feature>
<dbReference type="AlphaFoldDB" id="A0A1W2DH27"/>
<dbReference type="InterPro" id="IPR029069">
    <property type="entry name" value="HotDog_dom_sf"/>
</dbReference>
<organism evidence="4 5">
    <name type="scientific">Lentzea albidocapillata</name>
    <dbReference type="NCBI Taxonomy" id="40571"/>
    <lineage>
        <taxon>Bacteria</taxon>
        <taxon>Bacillati</taxon>
        <taxon>Actinomycetota</taxon>
        <taxon>Actinomycetes</taxon>
        <taxon>Pseudonocardiales</taxon>
        <taxon>Pseudonocardiaceae</taxon>
        <taxon>Lentzea</taxon>
    </lineage>
</organism>